<dbReference type="GO" id="GO:0003677">
    <property type="term" value="F:DNA binding"/>
    <property type="evidence" value="ECO:0007669"/>
    <property type="project" value="UniProtKB-KW"/>
</dbReference>
<dbReference type="EMBL" id="VLNY01000005">
    <property type="protein sequence ID" value="KAA0022675.1"/>
    <property type="molecule type" value="Genomic_DNA"/>
</dbReference>
<organism evidence="1 2">
    <name type="scientific">Antrihabitans cavernicola</name>
    <dbReference type="NCBI Taxonomy" id="2495913"/>
    <lineage>
        <taxon>Bacteria</taxon>
        <taxon>Bacillati</taxon>
        <taxon>Actinomycetota</taxon>
        <taxon>Actinomycetes</taxon>
        <taxon>Mycobacteriales</taxon>
        <taxon>Nocardiaceae</taxon>
        <taxon>Antrihabitans</taxon>
    </lineage>
</organism>
<dbReference type="Pfam" id="PF02575">
    <property type="entry name" value="YbaB_DNA_bd"/>
    <property type="match status" value="1"/>
</dbReference>
<dbReference type="OrthoDB" id="3623823at2"/>
<protein>
    <submittedName>
        <fullName evidence="1">YbaB/EbfC family DNA-binding protein</fullName>
    </submittedName>
</protein>
<dbReference type="InterPro" id="IPR004401">
    <property type="entry name" value="YbaB/EbfC"/>
</dbReference>
<dbReference type="Proteomes" id="UP000322244">
    <property type="component" value="Unassembled WGS sequence"/>
</dbReference>
<dbReference type="AlphaFoldDB" id="A0A5A7SDV7"/>
<dbReference type="SUPFAM" id="SSF82607">
    <property type="entry name" value="YbaB-like"/>
    <property type="match status" value="1"/>
</dbReference>
<name>A0A5A7SDV7_9NOCA</name>
<evidence type="ECO:0000313" key="1">
    <source>
        <dbReference type="EMBL" id="KAA0022675.1"/>
    </source>
</evidence>
<dbReference type="Gene3D" id="3.30.1310.10">
    <property type="entry name" value="Nucleoid-associated protein YbaB-like domain"/>
    <property type="match status" value="1"/>
</dbReference>
<accession>A0A5A7SDV7</accession>
<keyword evidence="2" id="KW-1185">Reference proteome</keyword>
<proteinExistence type="predicted"/>
<gene>
    <name evidence="1" type="ORF">FOY51_13410</name>
</gene>
<sequence length="101" mass="10729">MSGDDMDALVEAANAKLEHLETSLGALQQIRARFATKDGAVTAEVDGNGALTGLWLDESISEMSAKDVSKLITWASHQAAQLTGVERGKILESLNSTFRAP</sequence>
<reference evidence="1 2" key="1">
    <citation type="submission" date="2019-07" db="EMBL/GenBank/DDBJ databases">
        <title>Rhodococcus cavernicolus sp. nov., isolated from a cave.</title>
        <authorList>
            <person name="Lee S.D."/>
        </authorList>
    </citation>
    <scope>NUCLEOTIDE SEQUENCE [LARGE SCALE GENOMIC DNA]</scope>
    <source>
        <strain evidence="1 2">C1-24</strain>
    </source>
</reference>
<keyword evidence="1" id="KW-0238">DNA-binding</keyword>
<dbReference type="InterPro" id="IPR036894">
    <property type="entry name" value="YbaB-like_sf"/>
</dbReference>
<comment type="caution">
    <text evidence="1">The sequence shown here is derived from an EMBL/GenBank/DDBJ whole genome shotgun (WGS) entry which is preliminary data.</text>
</comment>
<evidence type="ECO:0000313" key="2">
    <source>
        <dbReference type="Proteomes" id="UP000322244"/>
    </source>
</evidence>